<evidence type="ECO:0000256" key="1">
    <source>
        <dbReference type="ARBA" id="ARBA00004196"/>
    </source>
</evidence>
<dbReference type="GO" id="GO:0016020">
    <property type="term" value="C:membrane"/>
    <property type="evidence" value="ECO:0007669"/>
    <property type="project" value="InterPro"/>
</dbReference>
<dbReference type="Gene3D" id="2.60.40.420">
    <property type="entry name" value="Cupredoxins - blue copper proteins"/>
    <property type="match status" value="1"/>
</dbReference>
<dbReference type="InterPro" id="IPR008972">
    <property type="entry name" value="Cupredoxin"/>
</dbReference>
<dbReference type="PANTHER" id="PTHR42838">
    <property type="entry name" value="CYTOCHROME C OXIDASE SUBUNIT II"/>
    <property type="match status" value="1"/>
</dbReference>
<keyword evidence="4" id="KW-0472">Membrane</keyword>
<keyword evidence="4" id="KW-0812">Transmembrane</keyword>
<evidence type="ECO:0000256" key="4">
    <source>
        <dbReference type="SAM" id="Phobius"/>
    </source>
</evidence>
<dbReference type="Pfam" id="PF00116">
    <property type="entry name" value="COX2"/>
    <property type="match status" value="1"/>
</dbReference>
<evidence type="ECO:0000256" key="2">
    <source>
        <dbReference type="ARBA" id="ARBA00022723"/>
    </source>
</evidence>
<dbReference type="EMBL" id="UINC01177391">
    <property type="protein sequence ID" value="SVD85010.1"/>
    <property type="molecule type" value="Genomic_DNA"/>
</dbReference>
<sequence length="167" mass="18441">MQMTVLVVSLVLMAVVAFTFWRVVTAVNAEADPTKANSRRSMFFWALVVLGVAVTAGSLHQWPHAVATGAEVVQVNATGAQWSWEIDTQKIPVGKKVVFNLHTKDVNHGFGVVDQSGRLLFQMQAMPGYINKVAFVFDEPGQYRVLCMEFCGVGHHDMNDDFEVVAN</sequence>
<dbReference type="PANTHER" id="PTHR42838:SF2">
    <property type="entry name" value="NITROUS-OXIDE REDUCTASE"/>
    <property type="match status" value="1"/>
</dbReference>
<protein>
    <recommendedName>
        <fullName evidence="5">Cytochrome oxidase subunit II copper A binding domain-containing protein</fullName>
    </recommendedName>
</protein>
<keyword evidence="3" id="KW-0186">Copper</keyword>
<dbReference type="InterPro" id="IPR001505">
    <property type="entry name" value="Copper_CuA"/>
</dbReference>
<dbReference type="GO" id="GO:0030313">
    <property type="term" value="C:cell envelope"/>
    <property type="evidence" value="ECO:0007669"/>
    <property type="project" value="UniProtKB-SubCell"/>
</dbReference>
<dbReference type="SUPFAM" id="SSF49503">
    <property type="entry name" value="Cupredoxins"/>
    <property type="match status" value="1"/>
</dbReference>
<dbReference type="GO" id="GO:0004129">
    <property type="term" value="F:cytochrome-c oxidase activity"/>
    <property type="evidence" value="ECO:0007669"/>
    <property type="project" value="InterPro"/>
</dbReference>
<feature type="transmembrane region" description="Helical" evidence="4">
    <location>
        <begin position="42"/>
        <end position="59"/>
    </location>
</feature>
<accession>A0A382YPM0</accession>
<evidence type="ECO:0000259" key="5">
    <source>
        <dbReference type="PROSITE" id="PS50857"/>
    </source>
</evidence>
<organism evidence="6">
    <name type="scientific">marine metagenome</name>
    <dbReference type="NCBI Taxonomy" id="408172"/>
    <lineage>
        <taxon>unclassified sequences</taxon>
        <taxon>metagenomes</taxon>
        <taxon>ecological metagenomes</taxon>
    </lineage>
</organism>
<keyword evidence="4" id="KW-1133">Transmembrane helix</keyword>
<feature type="domain" description="Cytochrome oxidase subunit II copper A binding" evidence="5">
    <location>
        <begin position="70"/>
        <end position="167"/>
    </location>
</feature>
<keyword evidence="2" id="KW-0479">Metal-binding</keyword>
<comment type="subcellular location">
    <subcellularLocation>
        <location evidence="1">Cell envelope</location>
    </subcellularLocation>
</comment>
<gene>
    <name evidence="6" type="ORF">METZ01_LOCUS437864</name>
</gene>
<dbReference type="PROSITE" id="PS50857">
    <property type="entry name" value="COX2_CUA"/>
    <property type="match status" value="1"/>
</dbReference>
<dbReference type="AlphaFoldDB" id="A0A382YPM0"/>
<reference evidence="6" key="1">
    <citation type="submission" date="2018-05" db="EMBL/GenBank/DDBJ databases">
        <authorList>
            <person name="Lanie J.A."/>
            <person name="Ng W.-L."/>
            <person name="Kazmierczak K.M."/>
            <person name="Andrzejewski T.M."/>
            <person name="Davidsen T.M."/>
            <person name="Wayne K.J."/>
            <person name="Tettelin H."/>
            <person name="Glass J.I."/>
            <person name="Rusch D."/>
            <person name="Podicherti R."/>
            <person name="Tsui H.-C.T."/>
            <person name="Winkler M.E."/>
        </authorList>
    </citation>
    <scope>NUCLEOTIDE SEQUENCE</scope>
</reference>
<dbReference type="GO" id="GO:0005507">
    <property type="term" value="F:copper ion binding"/>
    <property type="evidence" value="ECO:0007669"/>
    <property type="project" value="InterPro"/>
</dbReference>
<evidence type="ECO:0000256" key="3">
    <source>
        <dbReference type="ARBA" id="ARBA00023008"/>
    </source>
</evidence>
<evidence type="ECO:0000313" key="6">
    <source>
        <dbReference type="EMBL" id="SVD85010.1"/>
    </source>
</evidence>
<dbReference type="PROSITE" id="PS00078">
    <property type="entry name" value="COX2"/>
    <property type="match status" value="1"/>
</dbReference>
<name>A0A382YPM0_9ZZZZ</name>
<dbReference type="InterPro" id="IPR002429">
    <property type="entry name" value="CcO_II-like_C"/>
</dbReference>
<proteinExistence type="predicted"/>
<dbReference type="InterPro" id="IPR051403">
    <property type="entry name" value="NosZ/Cyto_c_oxidase_sub2"/>
</dbReference>